<sequence length="106" mass="11897">MGWIALKRTLTRRLNMVQVVVGIPGEKPQDLLLRAKNLMADFALSQRGEMATVIYGISEKAKQNLLADHASERLASEACDDAYLRTENIQSILARLKEDTNNKIIE</sequence>
<comment type="caution">
    <text evidence="1">The sequence shown here is derived from an EMBL/GenBank/DDBJ whole genome shotgun (WGS) entry which is preliminary data.</text>
</comment>
<gene>
    <name evidence="1" type="ORF">UW41_C0007G0016</name>
</gene>
<organism evidence="1 2">
    <name type="scientific">Candidatus Collierbacteria bacterium GW2011_GWC2_44_18</name>
    <dbReference type="NCBI Taxonomy" id="1618392"/>
    <lineage>
        <taxon>Bacteria</taxon>
        <taxon>Candidatus Collieribacteriota</taxon>
    </lineage>
</organism>
<accession>A0A0G1HR18</accession>
<protein>
    <submittedName>
        <fullName evidence="1">Uncharacterized protein</fullName>
    </submittedName>
</protein>
<evidence type="ECO:0000313" key="1">
    <source>
        <dbReference type="EMBL" id="KKT49385.1"/>
    </source>
</evidence>
<name>A0A0G1HR18_9BACT</name>
<proteinExistence type="predicted"/>
<evidence type="ECO:0000313" key="2">
    <source>
        <dbReference type="Proteomes" id="UP000034172"/>
    </source>
</evidence>
<dbReference type="AlphaFoldDB" id="A0A0G1HR18"/>
<reference evidence="1 2" key="1">
    <citation type="journal article" date="2015" name="Nature">
        <title>rRNA introns, odd ribosomes, and small enigmatic genomes across a large radiation of phyla.</title>
        <authorList>
            <person name="Brown C.T."/>
            <person name="Hug L.A."/>
            <person name="Thomas B.C."/>
            <person name="Sharon I."/>
            <person name="Castelle C.J."/>
            <person name="Singh A."/>
            <person name="Wilkins M.J."/>
            <person name="Williams K.H."/>
            <person name="Banfield J.F."/>
        </authorList>
    </citation>
    <scope>NUCLEOTIDE SEQUENCE [LARGE SCALE GENOMIC DNA]</scope>
</reference>
<dbReference type="EMBL" id="LCIE01000007">
    <property type="protein sequence ID" value="KKT49385.1"/>
    <property type="molecule type" value="Genomic_DNA"/>
</dbReference>
<dbReference type="Proteomes" id="UP000034172">
    <property type="component" value="Unassembled WGS sequence"/>
</dbReference>